<dbReference type="EMBL" id="CACVKT020002619">
    <property type="protein sequence ID" value="CAC5379089.1"/>
    <property type="molecule type" value="Genomic_DNA"/>
</dbReference>
<dbReference type="CDD" id="cd06916">
    <property type="entry name" value="NR_DBD_like"/>
    <property type="match status" value="1"/>
</dbReference>
<dbReference type="InterPro" id="IPR050234">
    <property type="entry name" value="Nuclear_hormone_rcpt_NR1"/>
</dbReference>
<dbReference type="CDD" id="cd07179">
    <property type="entry name" value="2DBD_NR_DBD2"/>
    <property type="match status" value="1"/>
</dbReference>
<keyword evidence="2" id="KW-0863">Zinc-finger</keyword>
<dbReference type="GO" id="GO:0008270">
    <property type="term" value="F:zinc ion binding"/>
    <property type="evidence" value="ECO:0007669"/>
    <property type="project" value="UniProtKB-KW"/>
</dbReference>
<dbReference type="InterPro" id="IPR001723">
    <property type="entry name" value="Nuclear_hrmn_rcpt"/>
</dbReference>
<dbReference type="PROSITE" id="PS51030">
    <property type="entry name" value="NUCLEAR_REC_DBD_2"/>
    <property type="match status" value="2"/>
</dbReference>
<dbReference type="GO" id="GO:0009755">
    <property type="term" value="P:hormone-mediated signaling pathway"/>
    <property type="evidence" value="ECO:0007669"/>
    <property type="project" value="TreeGrafter"/>
</dbReference>
<feature type="domain" description="Nuclear receptor" evidence="10">
    <location>
        <begin position="385"/>
        <end position="461"/>
    </location>
</feature>
<keyword evidence="13" id="KW-1185">Reference proteome</keyword>
<evidence type="ECO:0000256" key="8">
    <source>
        <dbReference type="ARBA" id="ARBA00023242"/>
    </source>
</evidence>
<evidence type="ECO:0000256" key="4">
    <source>
        <dbReference type="ARBA" id="ARBA00023015"/>
    </source>
</evidence>
<dbReference type="AlphaFoldDB" id="A0A6J8B908"/>
<evidence type="ECO:0000256" key="2">
    <source>
        <dbReference type="ARBA" id="ARBA00022771"/>
    </source>
</evidence>
<dbReference type="InterPro" id="IPR001628">
    <property type="entry name" value="Znf_hrmn_rcpt"/>
</dbReference>
<dbReference type="SMART" id="SM00430">
    <property type="entry name" value="HOLI"/>
    <property type="match status" value="1"/>
</dbReference>
<organism evidence="12 13">
    <name type="scientific">Mytilus coruscus</name>
    <name type="common">Sea mussel</name>
    <dbReference type="NCBI Taxonomy" id="42192"/>
    <lineage>
        <taxon>Eukaryota</taxon>
        <taxon>Metazoa</taxon>
        <taxon>Spiralia</taxon>
        <taxon>Lophotrochozoa</taxon>
        <taxon>Mollusca</taxon>
        <taxon>Bivalvia</taxon>
        <taxon>Autobranchia</taxon>
        <taxon>Pteriomorphia</taxon>
        <taxon>Mytilida</taxon>
        <taxon>Mytiloidea</taxon>
        <taxon>Mytilidae</taxon>
        <taxon>Mytilinae</taxon>
        <taxon>Mytilus</taxon>
    </lineage>
</organism>
<protein>
    <submittedName>
        <fullName evidence="12">Uncharacterized protein</fullName>
    </submittedName>
</protein>
<evidence type="ECO:0000313" key="13">
    <source>
        <dbReference type="Proteomes" id="UP000507470"/>
    </source>
</evidence>
<gene>
    <name evidence="12" type="ORF">MCOR_15186</name>
</gene>
<keyword evidence="8" id="KW-0539">Nucleus</keyword>
<evidence type="ECO:0000256" key="5">
    <source>
        <dbReference type="ARBA" id="ARBA00023125"/>
    </source>
</evidence>
<keyword evidence="3" id="KW-0862">Zinc</keyword>
<dbReference type="Gene3D" id="3.30.50.10">
    <property type="entry name" value="Erythroid Transcription Factor GATA-1, subunit A"/>
    <property type="match status" value="2"/>
</dbReference>
<evidence type="ECO:0000256" key="3">
    <source>
        <dbReference type="ARBA" id="ARBA00022833"/>
    </source>
</evidence>
<evidence type="ECO:0000256" key="1">
    <source>
        <dbReference type="ARBA" id="ARBA00022723"/>
    </source>
</evidence>
<proteinExistence type="predicted"/>
<dbReference type="PANTHER" id="PTHR24082">
    <property type="entry name" value="NUCLEAR HORMONE RECEPTOR"/>
    <property type="match status" value="1"/>
</dbReference>
<dbReference type="InterPro" id="IPR013088">
    <property type="entry name" value="Znf_NHR/GATA"/>
</dbReference>
<dbReference type="PANTHER" id="PTHR24082:SF473">
    <property type="entry name" value="ECDYSONE-INDUCED PROTEIN 75B, ISOFORM B"/>
    <property type="match status" value="1"/>
</dbReference>
<dbReference type="PRINTS" id="PR00047">
    <property type="entry name" value="STROIDFINGER"/>
</dbReference>
<dbReference type="InterPro" id="IPR000536">
    <property type="entry name" value="Nucl_hrmn_rcpt_lig-bd"/>
</dbReference>
<keyword evidence="1" id="KW-0479">Metal-binding</keyword>
<dbReference type="SUPFAM" id="SSF57716">
    <property type="entry name" value="Glucocorticoid receptor-like (DNA-binding domain)"/>
    <property type="match status" value="2"/>
</dbReference>
<dbReference type="PROSITE" id="PS00031">
    <property type="entry name" value="NUCLEAR_REC_DBD_1"/>
    <property type="match status" value="1"/>
</dbReference>
<feature type="region of interest" description="Disordered" evidence="9">
    <location>
        <begin position="357"/>
        <end position="376"/>
    </location>
</feature>
<dbReference type="Gene3D" id="1.10.565.10">
    <property type="entry name" value="Retinoid X Receptor"/>
    <property type="match status" value="1"/>
</dbReference>
<feature type="compositionally biased region" description="Polar residues" evidence="9">
    <location>
        <begin position="365"/>
        <end position="375"/>
    </location>
</feature>
<name>A0A6J8B908_MYTCO</name>
<dbReference type="Pfam" id="PF00104">
    <property type="entry name" value="Hormone_recep"/>
    <property type="match status" value="1"/>
</dbReference>
<feature type="domain" description="NR LBD" evidence="11">
    <location>
        <begin position="637"/>
        <end position="875"/>
    </location>
</feature>
<evidence type="ECO:0000259" key="10">
    <source>
        <dbReference type="PROSITE" id="PS51030"/>
    </source>
</evidence>
<dbReference type="GO" id="GO:0000122">
    <property type="term" value="P:negative regulation of transcription by RNA polymerase II"/>
    <property type="evidence" value="ECO:0007669"/>
    <property type="project" value="TreeGrafter"/>
</dbReference>
<dbReference type="PROSITE" id="PS51843">
    <property type="entry name" value="NR_LBD"/>
    <property type="match status" value="1"/>
</dbReference>
<keyword evidence="4" id="KW-0805">Transcription regulation</keyword>
<feature type="domain" description="Nuclear receptor" evidence="10">
    <location>
        <begin position="468"/>
        <end position="545"/>
    </location>
</feature>
<dbReference type="GO" id="GO:0030154">
    <property type="term" value="P:cell differentiation"/>
    <property type="evidence" value="ECO:0007669"/>
    <property type="project" value="TreeGrafter"/>
</dbReference>
<dbReference type="OrthoDB" id="5771769at2759"/>
<dbReference type="SUPFAM" id="SSF48508">
    <property type="entry name" value="Nuclear receptor ligand-binding domain"/>
    <property type="match status" value="1"/>
</dbReference>
<feature type="region of interest" description="Disordered" evidence="9">
    <location>
        <begin position="589"/>
        <end position="615"/>
    </location>
</feature>
<dbReference type="PRINTS" id="PR00398">
    <property type="entry name" value="STRDHORMONER"/>
</dbReference>
<sequence>MDEELNQAFYAPKKLFKKRIREESGSEDWAQYFNSDSFLDSPSSIDINFQDSRSLSPLNNGGFVEDSSNSFTTKLLNGTTNNETTKFYTTLKQPNGLTFSDDSRSIGWSSFESLQEKRTLKLDHIHQLNRTSADTSFIKSEPDDRFDYCGQSSIPGNNFHNIPVNGYSDRNDALDSFQDYRSSFPKEKITQYGRSDEEAINLTVNQKQKTSETIYSDILKEKLFKKGSHFIEKFSLHSLKEHLHEENQEQKNLIPISCIHGAKNGARNINLLELKFEVMDNPAVSRPGLVKDISLHHLSPGNQYDNQVSSTNFDLETMSNSQMTSTQTVNDDDLNDLIESEILKTSFPLENVGVDKVSSSDSKMNQENSDVTPQKKQGKKWMKGDMICQVCGDKAAGFYCGAFACEACKKFFMRSCRNDKTKYVCLRDKKCQMTAESRVQCQYCRLQKCLSLNMYSPGSDVKKENVGDIPCRVCSAPSSGFHFGALTCEGCKGFFRRMAKERELGKYRCSKTGSCEINTSTRNLCKSCRYKKCVDAGMSIEGSRIGRQPNAVKYAISLEVKNQSGTRTEGDDRVGFSLEDLSSNSVVKAEIDSPESVQIKRPHNKSNEEDGSSPQKIVKQMSMFKPACRVDYEETLKWIEDCDKDLKSIQITKRDSEKNILIITDVAEIWEEIVKPFYYHSSVIIKFAKKCQPFRKLALEDQVRMLQQALYPISILNHCRYYILETKQYSYFGWSVVEREHIWKYFPFYRILGEHFENTGDNVKLLGLDDDEFTILSTLVLLNPDVPGLIDKEKVRQLQAELLDFLEYYLSITYPDQPSRYGLVLVRLSELNFYAFQHLEVIQGDVYQCLNKDLFTGIKHISEVTGFHSNQEILLPIILQEVVIDDRFTDVFIC</sequence>
<dbReference type="GO" id="GO:0004879">
    <property type="term" value="F:nuclear receptor activity"/>
    <property type="evidence" value="ECO:0007669"/>
    <property type="project" value="TreeGrafter"/>
</dbReference>
<evidence type="ECO:0000256" key="9">
    <source>
        <dbReference type="SAM" id="MobiDB-lite"/>
    </source>
</evidence>
<evidence type="ECO:0000256" key="7">
    <source>
        <dbReference type="ARBA" id="ARBA00023170"/>
    </source>
</evidence>
<dbReference type="GO" id="GO:0045944">
    <property type="term" value="P:positive regulation of transcription by RNA polymerase II"/>
    <property type="evidence" value="ECO:0007669"/>
    <property type="project" value="TreeGrafter"/>
</dbReference>
<keyword evidence="6" id="KW-0804">Transcription</keyword>
<dbReference type="GO" id="GO:0000978">
    <property type="term" value="F:RNA polymerase II cis-regulatory region sequence-specific DNA binding"/>
    <property type="evidence" value="ECO:0007669"/>
    <property type="project" value="TreeGrafter"/>
</dbReference>
<evidence type="ECO:0000256" key="6">
    <source>
        <dbReference type="ARBA" id="ARBA00023163"/>
    </source>
</evidence>
<evidence type="ECO:0000259" key="11">
    <source>
        <dbReference type="PROSITE" id="PS51843"/>
    </source>
</evidence>
<accession>A0A6J8B908</accession>
<reference evidence="12 13" key="1">
    <citation type="submission" date="2020-06" db="EMBL/GenBank/DDBJ databases">
        <authorList>
            <person name="Li R."/>
            <person name="Bekaert M."/>
        </authorList>
    </citation>
    <scope>NUCLEOTIDE SEQUENCE [LARGE SCALE GENOMIC DNA]</scope>
    <source>
        <strain evidence="13">wild</strain>
    </source>
</reference>
<dbReference type="Proteomes" id="UP000507470">
    <property type="component" value="Unassembled WGS sequence"/>
</dbReference>
<evidence type="ECO:0000313" key="12">
    <source>
        <dbReference type="EMBL" id="CAC5379089.1"/>
    </source>
</evidence>
<keyword evidence="5" id="KW-0238">DNA-binding</keyword>
<dbReference type="SMART" id="SM00399">
    <property type="entry name" value="ZnF_C4"/>
    <property type="match status" value="2"/>
</dbReference>
<dbReference type="InterPro" id="IPR035500">
    <property type="entry name" value="NHR-like_dom_sf"/>
</dbReference>
<keyword evidence="7" id="KW-0675">Receptor</keyword>
<dbReference type="Pfam" id="PF00105">
    <property type="entry name" value="zf-C4"/>
    <property type="match status" value="2"/>
</dbReference>